<dbReference type="GO" id="GO:0070062">
    <property type="term" value="C:extracellular exosome"/>
    <property type="evidence" value="ECO:0007669"/>
    <property type="project" value="TreeGrafter"/>
</dbReference>
<dbReference type="InterPro" id="IPR002048">
    <property type="entry name" value="EF_hand_dom"/>
</dbReference>
<keyword evidence="3" id="KW-1185">Reference proteome</keyword>
<dbReference type="InterPro" id="IPR018247">
    <property type="entry name" value="EF_Hand_1_Ca_BS"/>
</dbReference>
<dbReference type="PANTHER" id="PTHR11639:SF67">
    <property type="entry name" value="PROTEIN S100-A7-LIKE 2"/>
    <property type="match status" value="1"/>
</dbReference>
<dbReference type="CDD" id="cd00213">
    <property type="entry name" value="S-100"/>
    <property type="match status" value="1"/>
</dbReference>
<evidence type="ECO:0000256" key="1">
    <source>
        <dbReference type="ARBA" id="ARBA00022723"/>
    </source>
</evidence>
<evidence type="ECO:0000256" key="2">
    <source>
        <dbReference type="ARBA" id="ARBA00022837"/>
    </source>
</evidence>
<dbReference type="PROSITE" id="PS50222">
    <property type="entry name" value="EF_HAND_2"/>
    <property type="match status" value="1"/>
</dbReference>
<dbReference type="GO" id="GO:0048306">
    <property type="term" value="F:calcium-dependent protein binding"/>
    <property type="evidence" value="ECO:0007669"/>
    <property type="project" value="TreeGrafter"/>
</dbReference>
<dbReference type="PANTHER" id="PTHR11639">
    <property type="entry name" value="S100 CALCIUM-BINDING PROTEIN"/>
    <property type="match status" value="1"/>
</dbReference>
<dbReference type="GeneID" id="108699646"/>
<dbReference type="Gene3D" id="1.10.238.10">
    <property type="entry name" value="EF-hand"/>
    <property type="match status" value="1"/>
</dbReference>
<accession>A0A1L8FD85</accession>
<gene>
    <name evidence="4" type="primary">LOC108699646</name>
</gene>
<dbReference type="SUPFAM" id="SSF47473">
    <property type="entry name" value="EF-hand"/>
    <property type="match status" value="1"/>
</dbReference>
<dbReference type="OrthoDB" id="8881129at2759"/>
<sequence length="95" mass="11032">MANSPKSTLEKSIFDLVETYRKYAGDDCVLNQEELQKLAMKEFPTLCQSDEKEDIMKDVFAQMDMDGDNKVTFKEFALFYCYISISLAEMMCHCK</sequence>
<name>A0A1L8FD85_XENLA</name>
<reference evidence="4" key="1">
    <citation type="submission" date="2025-08" db="UniProtKB">
        <authorList>
            <consortium name="RefSeq"/>
        </authorList>
    </citation>
    <scope>IDENTIFICATION</scope>
    <source>
        <strain evidence="4">J_2021</strain>
        <tissue evidence="4">Erythrocytes</tissue>
    </source>
</reference>
<dbReference type="InterPro" id="IPR011992">
    <property type="entry name" value="EF-hand-dom_pair"/>
</dbReference>
<keyword evidence="1" id="KW-0479">Metal-binding</keyword>
<proteinExistence type="predicted"/>
<dbReference type="KEGG" id="xla:108699646"/>
<dbReference type="Proteomes" id="UP000186698">
    <property type="component" value="Chromosome 8L"/>
</dbReference>
<evidence type="ECO:0000313" key="3">
    <source>
        <dbReference type="Proteomes" id="UP000186698"/>
    </source>
</evidence>
<dbReference type="InterPro" id="IPR034325">
    <property type="entry name" value="S-100_dom"/>
</dbReference>
<dbReference type="Pfam" id="PF01023">
    <property type="entry name" value="S_100"/>
    <property type="match status" value="1"/>
</dbReference>
<evidence type="ECO:0000313" key="4">
    <source>
        <dbReference type="RefSeq" id="XP_018087240.1"/>
    </source>
</evidence>
<dbReference type="GO" id="GO:0046914">
    <property type="term" value="F:transition metal ion binding"/>
    <property type="evidence" value="ECO:0007669"/>
    <property type="project" value="InterPro"/>
</dbReference>
<protein>
    <submittedName>
        <fullName evidence="4">Protein S100-G</fullName>
    </submittedName>
</protein>
<dbReference type="GO" id="GO:0043542">
    <property type="term" value="P:endothelial cell migration"/>
    <property type="evidence" value="ECO:0007669"/>
    <property type="project" value="TreeGrafter"/>
</dbReference>
<dbReference type="InterPro" id="IPR013787">
    <property type="entry name" value="S100_Ca-bd_sub"/>
</dbReference>
<dbReference type="SMART" id="SM01394">
    <property type="entry name" value="S_100"/>
    <property type="match status" value="1"/>
</dbReference>
<dbReference type="OMA" id="YCYISIS"/>
<dbReference type="GO" id="GO:0005737">
    <property type="term" value="C:cytoplasm"/>
    <property type="evidence" value="ECO:0007669"/>
    <property type="project" value="TreeGrafter"/>
</dbReference>
<dbReference type="Bgee" id="108699646">
    <property type="expression patterns" value="Expressed in internal ear and 8 other cell types or tissues"/>
</dbReference>
<keyword evidence="2" id="KW-0106">Calcium</keyword>
<organism evidence="3 4">
    <name type="scientific">Xenopus laevis</name>
    <name type="common">African clawed frog</name>
    <dbReference type="NCBI Taxonomy" id="8355"/>
    <lineage>
        <taxon>Eukaryota</taxon>
        <taxon>Metazoa</taxon>
        <taxon>Chordata</taxon>
        <taxon>Craniata</taxon>
        <taxon>Vertebrata</taxon>
        <taxon>Euteleostomi</taxon>
        <taxon>Amphibia</taxon>
        <taxon>Batrachia</taxon>
        <taxon>Anura</taxon>
        <taxon>Pipoidea</taxon>
        <taxon>Pipidae</taxon>
        <taxon>Xenopodinae</taxon>
        <taxon>Xenopus</taxon>
        <taxon>Xenopus</taxon>
    </lineage>
</organism>
<dbReference type="PROSITE" id="PS00018">
    <property type="entry name" value="EF_HAND_1"/>
    <property type="match status" value="1"/>
</dbReference>
<dbReference type="GO" id="GO:0005509">
    <property type="term" value="F:calcium ion binding"/>
    <property type="evidence" value="ECO:0007669"/>
    <property type="project" value="InterPro"/>
</dbReference>
<dbReference type="Pfam" id="PF13202">
    <property type="entry name" value="EF-hand_5"/>
    <property type="match status" value="1"/>
</dbReference>
<dbReference type="PaxDb" id="8355-A0A1L8FD85"/>
<dbReference type="AlphaFoldDB" id="A0A1L8FD85"/>
<dbReference type="RefSeq" id="XP_018087240.1">
    <property type="nucleotide sequence ID" value="XM_018231751.2"/>
</dbReference>